<dbReference type="GO" id="GO:0004326">
    <property type="term" value="F:tetrahydrofolylpolyglutamate synthase activity"/>
    <property type="evidence" value="ECO:0007669"/>
    <property type="project" value="InterPro"/>
</dbReference>
<keyword evidence="4 9" id="KW-0436">Ligase</keyword>
<keyword evidence="6 9" id="KW-0547">Nucleotide-binding</keyword>
<proteinExistence type="inferred from homology"/>
<dbReference type="SUPFAM" id="SSF53623">
    <property type="entry name" value="MurD-like peptide ligases, catalytic domain"/>
    <property type="match status" value="1"/>
</dbReference>
<evidence type="ECO:0000256" key="4">
    <source>
        <dbReference type="ARBA" id="ARBA00022598"/>
    </source>
</evidence>
<evidence type="ECO:0000259" key="12">
    <source>
        <dbReference type="Pfam" id="PF08245"/>
    </source>
</evidence>
<keyword evidence="3 9" id="KW-0963">Cytoplasm</keyword>
<evidence type="ECO:0000256" key="1">
    <source>
        <dbReference type="ARBA" id="ARBA00004496"/>
    </source>
</evidence>
<comment type="subcellular location">
    <subcellularLocation>
        <location evidence="1 9 10">Cytoplasm</location>
    </subcellularLocation>
</comment>
<evidence type="ECO:0000256" key="2">
    <source>
        <dbReference type="ARBA" id="ARBA00004752"/>
    </source>
</evidence>
<reference evidence="13" key="1">
    <citation type="journal article" date="2020" name="mSystems">
        <title>Genome- and Community-Level Interaction Insights into Carbon Utilization and Element Cycling Functions of Hydrothermarchaeota in Hydrothermal Sediment.</title>
        <authorList>
            <person name="Zhou Z."/>
            <person name="Liu Y."/>
            <person name="Xu W."/>
            <person name="Pan J."/>
            <person name="Luo Z.H."/>
            <person name="Li M."/>
        </authorList>
    </citation>
    <scope>NUCLEOTIDE SEQUENCE [LARGE SCALE GENOMIC DNA]</scope>
    <source>
        <strain evidence="13">SpSt-774</strain>
    </source>
</reference>
<name>A0A7C4TCD6_UNCW3</name>
<sequence>MKVLLLGLGRANLKVAEYLIKKGEEVYCYEERMESLSESAKEILRQGKIKVFADIDYELVIASPGFPPQKEIIKKLKSKNTLIIDEIEWTFQTLKEPKVIAVTGTNGKSTTAALVSQILKSAGIKNFLGGNIAPGKPFSEALFEEEKEYYVLEVSSFQLTRIKKFRPYIGVLTNISLDHLNWHQNFEEYIKAKKNLFVNQSSTDYAVLNFEDRIVRGIGREVRSQVVFFGKRAKDGVWLNGEFHFQDEVIFEDKNIPLLGQHNRLNIMAGIGVAKILGINNKKIEEGVKSFKPLKHRLEDLGVINGVRYINNSMCTNEVSAIESFKAVEGDKIIIVGGREKGDNLENYLKLLIHSAKACVILGENAEFIAQYFKQHKFFKYKIAKNMKEAVNFAREFAKNGDVIMLNPGFASFGIFRDFLERGEAFKDAVKH</sequence>
<comment type="function">
    <text evidence="9 10">Cell wall formation. Catalyzes the addition of glutamate to the nucleotide precursor UDP-N-acetylmuramoyl-L-alanine (UMA).</text>
</comment>
<evidence type="ECO:0000256" key="10">
    <source>
        <dbReference type="RuleBase" id="RU003664"/>
    </source>
</evidence>
<comment type="caution">
    <text evidence="13">The sequence shown here is derived from an EMBL/GenBank/DDBJ whole genome shotgun (WGS) entry which is preliminary data.</text>
</comment>
<dbReference type="InterPro" id="IPR018109">
    <property type="entry name" value="Folylpolyglutamate_synth_CS"/>
</dbReference>
<dbReference type="AlphaFoldDB" id="A0A7C4TCD6"/>
<dbReference type="PROSITE" id="PS01011">
    <property type="entry name" value="FOLYLPOLYGLU_SYNT_1"/>
    <property type="match status" value="1"/>
</dbReference>
<dbReference type="NCBIfam" id="TIGR01087">
    <property type="entry name" value="murD"/>
    <property type="match status" value="1"/>
</dbReference>
<feature type="domain" description="Mur ligase C-terminal" evidence="11">
    <location>
        <begin position="296"/>
        <end position="406"/>
    </location>
</feature>
<dbReference type="Gene3D" id="3.40.1190.10">
    <property type="entry name" value="Mur-like, catalytic domain"/>
    <property type="match status" value="1"/>
</dbReference>
<keyword evidence="9 10" id="KW-0573">Peptidoglycan synthesis</keyword>
<evidence type="ECO:0000256" key="6">
    <source>
        <dbReference type="ARBA" id="ARBA00022741"/>
    </source>
</evidence>
<evidence type="ECO:0000256" key="7">
    <source>
        <dbReference type="ARBA" id="ARBA00022840"/>
    </source>
</evidence>
<dbReference type="SUPFAM" id="SSF53244">
    <property type="entry name" value="MurD-like peptide ligases, peptide-binding domain"/>
    <property type="match status" value="1"/>
</dbReference>
<dbReference type="InterPro" id="IPR013221">
    <property type="entry name" value="Mur_ligase_cen"/>
</dbReference>
<keyword evidence="9 10" id="KW-0133">Cell shape</keyword>
<evidence type="ECO:0000313" key="13">
    <source>
        <dbReference type="EMBL" id="HGV98188.1"/>
    </source>
</evidence>
<keyword evidence="9 10" id="KW-0961">Cell wall biogenesis/degradation</keyword>
<dbReference type="Pfam" id="PF02875">
    <property type="entry name" value="Mur_ligase_C"/>
    <property type="match status" value="1"/>
</dbReference>
<evidence type="ECO:0000256" key="3">
    <source>
        <dbReference type="ARBA" id="ARBA00022490"/>
    </source>
</evidence>
<dbReference type="GO" id="GO:0009252">
    <property type="term" value="P:peptidoglycan biosynthetic process"/>
    <property type="evidence" value="ECO:0007669"/>
    <property type="project" value="UniProtKB-UniRule"/>
</dbReference>
<keyword evidence="5 9" id="KW-0132">Cell division</keyword>
<dbReference type="GO" id="GO:0008764">
    <property type="term" value="F:UDP-N-acetylmuramoylalanine-D-glutamate ligase activity"/>
    <property type="evidence" value="ECO:0007669"/>
    <property type="project" value="UniProtKB-UniRule"/>
</dbReference>
<evidence type="ECO:0000259" key="11">
    <source>
        <dbReference type="Pfam" id="PF02875"/>
    </source>
</evidence>
<dbReference type="InterPro" id="IPR036615">
    <property type="entry name" value="Mur_ligase_C_dom_sf"/>
</dbReference>
<dbReference type="EMBL" id="DTGZ01000146">
    <property type="protein sequence ID" value="HGV98188.1"/>
    <property type="molecule type" value="Genomic_DNA"/>
</dbReference>
<accession>A0A7C4TCD6</accession>
<comment type="catalytic activity">
    <reaction evidence="9 10">
        <text>UDP-N-acetyl-alpha-D-muramoyl-L-alanine + D-glutamate + ATP = UDP-N-acetyl-alpha-D-muramoyl-L-alanyl-D-glutamate + ADP + phosphate + H(+)</text>
        <dbReference type="Rhea" id="RHEA:16429"/>
        <dbReference type="ChEBI" id="CHEBI:15378"/>
        <dbReference type="ChEBI" id="CHEBI:29986"/>
        <dbReference type="ChEBI" id="CHEBI:30616"/>
        <dbReference type="ChEBI" id="CHEBI:43474"/>
        <dbReference type="ChEBI" id="CHEBI:83898"/>
        <dbReference type="ChEBI" id="CHEBI:83900"/>
        <dbReference type="ChEBI" id="CHEBI:456216"/>
        <dbReference type="EC" id="6.3.2.9"/>
    </reaction>
</comment>
<evidence type="ECO:0000256" key="5">
    <source>
        <dbReference type="ARBA" id="ARBA00022618"/>
    </source>
</evidence>
<dbReference type="PANTHER" id="PTHR43692">
    <property type="entry name" value="UDP-N-ACETYLMURAMOYLALANINE--D-GLUTAMATE LIGASE"/>
    <property type="match status" value="1"/>
</dbReference>
<comment type="pathway">
    <text evidence="2 9 10">Cell wall biogenesis; peptidoglycan biosynthesis.</text>
</comment>
<evidence type="ECO:0000256" key="9">
    <source>
        <dbReference type="HAMAP-Rule" id="MF_00639"/>
    </source>
</evidence>
<protein>
    <recommendedName>
        <fullName evidence="9 10">UDP-N-acetylmuramoylalanine--D-glutamate ligase</fullName>
        <ecNumber evidence="9 10">6.3.2.9</ecNumber>
    </recommendedName>
    <alternativeName>
        <fullName evidence="9">D-glutamic acid-adding enzyme</fullName>
    </alternativeName>
    <alternativeName>
        <fullName evidence="9">UDP-N-acetylmuramoyl-L-alanyl-D-glutamate synthetase</fullName>
    </alternativeName>
</protein>
<organism evidence="13">
    <name type="scientific">candidate division WOR-3 bacterium</name>
    <dbReference type="NCBI Taxonomy" id="2052148"/>
    <lineage>
        <taxon>Bacteria</taxon>
        <taxon>Bacteria division WOR-3</taxon>
    </lineage>
</organism>
<dbReference type="SUPFAM" id="SSF51984">
    <property type="entry name" value="MurCD N-terminal domain"/>
    <property type="match status" value="1"/>
</dbReference>
<dbReference type="InterPro" id="IPR036565">
    <property type="entry name" value="Mur-like_cat_sf"/>
</dbReference>
<dbReference type="InterPro" id="IPR005762">
    <property type="entry name" value="MurD"/>
</dbReference>
<dbReference type="EC" id="6.3.2.9" evidence="9 10"/>
<dbReference type="GO" id="GO:0008360">
    <property type="term" value="P:regulation of cell shape"/>
    <property type="evidence" value="ECO:0007669"/>
    <property type="project" value="UniProtKB-KW"/>
</dbReference>
<dbReference type="HAMAP" id="MF_00639">
    <property type="entry name" value="MurD"/>
    <property type="match status" value="1"/>
</dbReference>
<dbReference type="UniPathway" id="UPA00219"/>
<dbReference type="Gene3D" id="3.40.50.720">
    <property type="entry name" value="NAD(P)-binding Rossmann-like Domain"/>
    <property type="match status" value="1"/>
</dbReference>
<dbReference type="GO" id="GO:0005524">
    <property type="term" value="F:ATP binding"/>
    <property type="evidence" value="ECO:0007669"/>
    <property type="project" value="UniProtKB-UniRule"/>
</dbReference>
<dbReference type="Pfam" id="PF08245">
    <property type="entry name" value="Mur_ligase_M"/>
    <property type="match status" value="1"/>
</dbReference>
<keyword evidence="7 9" id="KW-0067">ATP-binding</keyword>
<dbReference type="GO" id="GO:0071555">
    <property type="term" value="P:cell wall organization"/>
    <property type="evidence" value="ECO:0007669"/>
    <property type="project" value="UniProtKB-KW"/>
</dbReference>
<gene>
    <name evidence="9 13" type="primary">murD</name>
    <name evidence="13" type="ORF">ENV60_07825</name>
</gene>
<dbReference type="PANTHER" id="PTHR43692:SF1">
    <property type="entry name" value="UDP-N-ACETYLMURAMOYLALANINE--D-GLUTAMATE LIGASE"/>
    <property type="match status" value="1"/>
</dbReference>
<dbReference type="InterPro" id="IPR004101">
    <property type="entry name" value="Mur_ligase_C"/>
</dbReference>
<dbReference type="Gene3D" id="3.90.190.20">
    <property type="entry name" value="Mur ligase, C-terminal domain"/>
    <property type="match status" value="1"/>
</dbReference>
<feature type="domain" description="Mur ligase central" evidence="12">
    <location>
        <begin position="102"/>
        <end position="274"/>
    </location>
</feature>
<comment type="similarity">
    <text evidence="9">Belongs to the MurCDEF family.</text>
</comment>
<feature type="binding site" evidence="9">
    <location>
        <begin position="104"/>
        <end position="110"/>
    </location>
    <ligand>
        <name>ATP</name>
        <dbReference type="ChEBI" id="CHEBI:30616"/>
    </ligand>
</feature>
<dbReference type="GO" id="GO:0051301">
    <property type="term" value="P:cell division"/>
    <property type="evidence" value="ECO:0007669"/>
    <property type="project" value="UniProtKB-KW"/>
</dbReference>
<evidence type="ECO:0000256" key="8">
    <source>
        <dbReference type="ARBA" id="ARBA00023306"/>
    </source>
</evidence>
<keyword evidence="8 9" id="KW-0131">Cell cycle</keyword>
<dbReference type="GO" id="GO:0005737">
    <property type="term" value="C:cytoplasm"/>
    <property type="evidence" value="ECO:0007669"/>
    <property type="project" value="UniProtKB-SubCell"/>
</dbReference>